<dbReference type="CDD" id="cd01427">
    <property type="entry name" value="HAD_like"/>
    <property type="match status" value="1"/>
</dbReference>
<sequence>MATTVKEVPPFPFVRESLEKLRPRVDMIVVSQTPTEALVREWKEHAIDGLVDFIAGQEQGSKKEHLQMAAAPNYPTDRILMIGDALGDLKAVEAVGGFFFPINPGHESESWENFYREGIEKFLSGGFKGAYQEKLMAAFKALLPERPHWK</sequence>
<protein>
    <recommendedName>
        <fullName evidence="2">Phosphoglycolate phosphatase</fullName>
    </recommendedName>
</protein>
<reference evidence="1" key="1">
    <citation type="submission" date="2017-02" db="EMBL/GenBank/DDBJ databases">
        <title>Delving into the versatile metabolic prowess of the omnipresent phylum Bacteroidetes.</title>
        <authorList>
            <person name="Nobu M.K."/>
            <person name="Mei R."/>
            <person name="Narihiro T."/>
            <person name="Kuroda K."/>
            <person name="Liu W.-T."/>
        </authorList>
    </citation>
    <scope>NUCLEOTIDE SEQUENCE</scope>
    <source>
        <strain evidence="1">ADurb.Bin417</strain>
    </source>
</reference>
<proteinExistence type="predicted"/>
<dbReference type="SUPFAM" id="SSF56784">
    <property type="entry name" value="HAD-like"/>
    <property type="match status" value="1"/>
</dbReference>
<organism evidence="1">
    <name type="scientific">candidate division TA06 bacterium ADurb.Bin417</name>
    <dbReference type="NCBI Taxonomy" id="1852828"/>
    <lineage>
        <taxon>Bacteria</taxon>
        <taxon>Bacteria division TA06</taxon>
    </lineage>
</organism>
<evidence type="ECO:0000313" key="1">
    <source>
        <dbReference type="EMBL" id="OPZ89531.1"/>
    </source>
</evidence>
<comment type="caution">
    <text evidence="1">The sequence shown here is derived from an EMBL/GenBank/DDBJ whole genome shotgun (WGS) entry which is preliminary data.</text>
</comment>
<dbReference type="InterPro" id="IPR023214">
    <property type="entry name" value="HAD_sf"/>
</dbReference>
<dbReference type="EMBL" id="MWAK01000356">
    <property type="protein sequence ID" value="OPZ89531.1"/>
    <property type="molecule type" value="Genomic_DNA"/>
</dbReference>
<name>A0A1V5M9N2_UNCT6</name>
<evidence type="ECO:0008006" key="2">
    <source>
        <dbReference type="Google" id="ProtNLM"/>
    </source>
</evidence>
<dbReference type="AlphaFoldDB" id="A0A1V5M9N2"/>
<dbReference type="Proteomes" id="UP000485484">
    <property type="component" value="Unassembled WGS sequence"/>
</dbReference>
<dbReference type="InterPro" id="IPR036412">
    <property type="entry name" value="HAD-like_sf"/>
</dbReference>
<gene>
    <name evidence="1" type="ORF">BWY73_01484</name>
</gene>
<accession>A0A1V5M9N2</accession>
<dbReference type="Gene3D" id="3.40.50.1000">
    <property type="entry name" value="HAD superfamily/HAD-like"/>
    <property type="match status" value="1"/>
</dbReference>